<dbReference type="RefSeq" id="WP_345131323.1">
    <property type="nucleotide sequence ID" value="NZ_BAABAT010000018.1"/>
</dbReference>
<organism evidence="2 3">
    <name type="scientific">Dactylosporangium darangshiense</name>
    <dbReference type="NCBI Taxonomy" id="579108"/>
    <lineage>
        <taxon>Bacteria</taxon>
        <taxon>Bacillati</taxon>
        <taxon>Actinomycetota</taxon>
        <taxon>Actinomycetes</taxon>
        <taxon>Micromonosporales</taxon>
        <taxon>Micromonosporaceae</taxon>
        <taxon>Dactylosporangium</taxon>
    </lineage>
</organism>
<feature type="domain" description="UspA" evidence="1">
    <location>
        <begin position="6"/>
        <end position="139"/>
    </location>
</feature>
<dbReference type="EMBL" id="BAABAT010000018">
    <property type="protein sequence ID" value="GAA4254261.1"/>
    <property type="molecule type" value="Genomic_DNA"/>
</dbReference>
<dbReference type="Gene3D" id="3.40.50.620">
    <property type="entry name" value="HUPs"/>
    <property type="match status" value="1"/>
</dbReference>
<evidence type="ECO:0000313" key="2">
    <source>
        <dbReference type="EMBL" id="GAA4254261.1"/>
    </source>
</evidence>
<name>A0ABP8DES8_9ACTN</name>
<protein>
    <recommendedName>
        <fullName evidence="1">UspA domain-containing protein</fullName>
    </recommendedName>
</protein>
<evidence type="ECO:0000259" key="1">
    <source>
        <dbReference type="Pfam" id="PF00582"/>
    </source>
</evidence>
<dbReference type="InterPro" id="IPR006016">
    <property type="entry name" value="UspA"/>
</dbReference>
<proteinExistence type="predicted"/>
<dbReference type="SUPFAM" id="SSF52402">
    <property type="entry name" value="Adenine nucleotide alpha hydrolases-like"/>
    <property type="match status" value="1"/>
</dbReference>
<keyword evidence="3" id="KW-1185">Reference proteome</keyword>
<accession>A0ABP8DES8</accession>
<gene>
    <name evidence="2" type="ORF">GCM10022255_058300</name>
</gene>
<comment type="caution">
    <text evidence="2">The sequence shown here is derived from an EMBL/GenBank/DDBJ whole genome shotgun (WGS) entry which is preliminary data.</text>
</comment>
<evidence type="ECO:0000313" key="3">
    <source>
        <dbReference type="Proteomes" id="UP001500620"/>
    </source>
</evidence>
<dbReference type="Pfam" id="PF00582">
    <property type="entry name" value="Usp"/>
    <property type="match status" value="1"/>
</dbReference>
<reference evidence="3" key="1">
    <citation type="journal article" date="2019" name="Int. J. Syst. Evol. Microbiol.">
        <title>The Global Catalogue of Microorganisms (GCM) 10K type strain sequencing project: providing services to taxonomists for standard genome sequencing and annotation.</title>
        <authorList>
            <consortium name="The Broad Institute Genomics Platform"/>
            <consortium name="The Broad Institute Genome Sequencing Center for Infectious Disease"/>
            <person name="Wu L."/>
            <person name="Ma J."/>
        </authorList>
    </citation>
    <scope>NUCLEOTIDE SEQUENCE [LARGE SCALE GENOMIC DNA]</scope>
    <source>
        <strain evidence="3">JCM 17441</strain>
    </source>
</reference>
<sequence length="176" mass="19265">MVERQRRVVVGVSQSLAGLAAIRYAIRAARERGTPLYALRTWALPAHWRGPAVDAWQYELSLEARRYVVGAFDAALGGPPDLDVFVAAPYGRADHVLTATADGEDDLLVLGGRGGFWRRPSWIVRGCIGAARCPVIVVPPPAMASDAGPLARRRLFRAVARLNDVGDARHHERPRR</sequence>
<dbReference type="InterPro" id="IPR014729">
    <property type="entry name" value="Rossmann-like_a/b/a_fold"/>
</dbReference>
<dbReference type="Proteomes" id="UP001500620">
    <property type="component" value="Unassembled WGS sequence"/>
</dbReference>